<gene>
    <name evidence="2" type="ORF">ISF6_4059</name>
</gene>
<sequence>MLTFKEALCLLAIVIAYGITGRMDYEDALLMEQVRQQVGADCIHPLAGDDTLPEVGPTGHPPVGRPIEGIPPEAPCVPDAASDQPMRLTRH</sequence>
<proteinExistence type="predicted"/>
<dbReference type="OrthoDB" id="8813127at2"/>
<reference evidence="2 3" key="2">
    <citation type="journal article" date="2016" name="Science">
        <title>A bacterium that degrades and assimilates poly(ethylene terephthalate).</title>
        <authorList>
            <person name="Yoshida S."/>
            <person name="Hiraga K."/>
            <person name="Takehana T."/>
            <person name="Taniguchi I."/>
            <person name="Yamaji H."/>
            <person name="Maeda Y."/>
            <person name="Toyohara K."/>
            <person name="Miyamoto K."/>
            <person name="Kimura Y."/>
            <person name="Oda K."/>
        </authorList>
    </citation>
    <scope>NUCLEOTIDE SEQUENCE [LARGE SCALE GENOMIC DNA]</scope>
    <source>
        <strain evidence="3">NBRC 110686 / TISTR 2288 / 201-F6</strain>
    </source>
</reference>
<name>A0A0K8NWG7_PISS1</name>
<evidence type="ECO:0000313" key="2">
    <source>
        <dbReference type="EMBL" id="GAP34280.1"/>
    </source>
</evidence>
<dbReference type="AlphaFoldDB" id="A0A0K8NWG7"/>
<accession>A0A0K8NWG7</accession>
<evidence type="ECO:0000256" key="1">
    <source>
        <dbReference type="SAM" id="MobiDB-lite"/>
    </source>
</evidence>
<keyword evidence="3" id="KW-1185">Reference proteome</keyword>
<dbReference type="Proteomes" id="UP000037660">
    <property type="component" value="Unassembled WGS sequence"/>
</dbReference>
<comment type="caution">
    <text evidence="2">The sequence shown here is derived from an EMBL/GenBank/DDBJ whole genome shotgun (WGS) entry which is preliminary data.</text>
</comment>
<protein>
    <submittedName>
        <fullName evidence="2">Uncharacterized protein</fullName>
    </submittedName>
</protein>
<reference evidence="3" key="1">
    <citation type="submission" date="2015-07" db="EMBL/GenBank/DDBJ databases">
        <title>Discovery of a poly(ethylene terephthalate assimilation.</title>
        <authorList>
            <person name="Yoshida S."/>
            <person name="Hiraga K."/>
            <person name="Takehana T."/>
            <person name="Taniguchi I."/>
            <person name="Yamaji H."/>
            <person name="Maeda Y."/>
            <person name="Toyohara K."/>
            <person name="Miyamoto K."/>
            <person name="Kimura Y."/>
            <person name="Oda K."/>
        </authorList>
    </citation>
    <scope>NUCLEOTIDE SEQUENCE [LARGE SCALE GENOMIC DNA]</scope>
    <source>
        <strain evidence="3">NBRC 110686 / TISTR 2288 / 201-F6</strain>
    </source>
</reference>
<organism evidence="2 3">
    <name type="scientific">Piscinibacter sakaiensis</name>
    <name type="common">Ideonella sakaiensis</name>
    <dbReference type="NCBI Taxonomy" id="1547922"/>
    <lineage>
        <taxon>Bacteria</taxon>
        <taxon>Pseudomonadati</taxon>
        <taxon>Pseudomonadota</taxon>
        <taxon>Betaproteobacteria</taxon>
        <taxon>Burkholderiales</taxon>
        <taxon>Sphaerotilaceae</taxon>
        <taxon>Piscinibacter</taxon>
    </lineage>
</organism>
<feature type="region of interest" description="Disordered" evidence="1">
    <location>
        <begin position="49"/>
        <end position="91"/>
    </location>
</feature>
<dbReference type="STRING" id="1547922.ISF6_4059"/>
<dbReference type="EMBL" id="BBYR01000006">
    <property type="protein sequence ID" value="GAP34280.1"/>
    <property type="molecule type" value="Genomic_DNA"/>
</dbReference>
<evidence type="ECO:0000313" key="3">
    <source>
        <dbReference type="Proteomes" id="UP000037660"/>
    </source>
</evidence>
<dbReference type="RefSeq" id="WP_054018399.1">
    <property type="nucleotide sequence ID" value="NZ_BBYR01000006.1"/>
</dbReference>